<keyword evidence="2 5" id="KW-0378">Hydrolase</keyword>
<dbReference type="EC" id="3.1.6.1" evidence="5"/>
<keyword evidence="6" id="KW-1185">Reference proteome</keyword>
<evidence type="ECO:0000256" key="2">
    <source>
        <dbReference type="ARBA" id="ARBA00022801"/>
    </source>
</evidence>
<evidence type="ECO:0000256" key="1">
    <source>
        <dbReference type="ARBA" id="ARBA00008779"/>
    </source>
</evidence>
<feature type="region of interest" description="Disordered" evidence="3">
    <location>
        <begin position="489"/>
        <end position="511"/>
    </location>
</feature>
<feature type="compositionally biased region" description="Pro residues" evidence="3">
    <location>
        <begin position="500"/>
        <end position="509"/>
    </location>
</feature>
<reference evidence="5 6" key="1">
    <citation type="submission" date="2019-02" db="EMBL/GenBank/DDBJ databases">
        <title>Deep-cultivation of Planctomycetes and their phenomic and genomic characterization uncovers novel biology.</title>
        <authorList>
            <person name="Wiegand S."/>
            <person name="Jogler M."/>
            <person name="Boedeker C."/>
            <person name="Pinto D."/>
            <person name="Vollmers J."/>
            <person name="Rivas-Marin E."/>
            <person name="Kohn T."/>
            <person name="Peeters S.H."/>
            <person name="Heuer A."/>
            <person name="Rast P."/>
            <person name="Oberbeckmann S."/>
            <person name="Bunk B."/>
            <person name="Jeske O."/>
            <person name="Meyerdierks A."/>
            <person name="Storesund J.E."/>
            <person name="Kallscheuer N."/>
            <person name="Luecker S."/>
            <person name="Lage O.M."/>
            <person name="Pohl T."/>
            <person name="Merkel B.J."/>
            <person name="Hornburger P."/>
            <person name="Mueller R.-W."/>
            <person name="Bruemmer F."/>
            <person name="Labrenz M."/>
            <person name="Spormann A.M."/>
            <person name="Op den Camp H."/>
            <person name="Overmann J."/>
            <person name="Amann R."/>
            <person name="Jetten M.S.M."/>
            <person name="Mascher T."/>
            <person name="Medema M.H."/>
            <person name="Devos D.P."/>
            <person name="Kaster A.-K."/>
            <person name="Ovreas L."/>
            <person name="Rohde M."/>
            <person name="Galperin M.Y."/>
            <person name="Jogler C."/>
        </authorList>
    </citation>
    <scope>NUCLEOTIDE SEQUENCE [LARGE SCALE GENOMIC DNA]</scope>
    <source>
        <strain evidence="5 6">K23_9</strain>
    </source>
</reference>
<dbReference type="EMBL" id="CP036526">
    <property type="protein sequence ID" value="QDT10929.1"/>
    <property type="molecule type" value="Genomic_DNA"/>
</dbReference>
<dbReference type="Gene3D" id="3.40.720.10">
    <property type="entry name" value="Alkaline Phosphatase, subunit A"/>
    <property type="match status" value="1"/>
</dbReference>
<proteinExistence type="inferred from homology"/>
<evidence type="ECO:0000259" key="4">
    <source>
        <dbReference type="Pfam" id="PF00884"/>
    </source>
</evidence>
<organism evidence="5 6">
    <name type="scientific">Stieleria marina</name>
    <dbReference type="NCBI Taxonomy" id="1930275"/>
    <lineage>
        <taxon>Bacteria</taxon>
        <taxon>Pseudomonadati</taxon>
        <taxon>Planctomycetota</taxon>
        <taxon>Planctomycetia</taxon>
        <taxon>Pirellulales</taxon>
        <taxon>Pirellulaceae</taxon>
        <taxon>Stieleria</taxon>
    </lineage>
</organism>
<evidence type="ECO:0000313" key="6">
    <source>
        <dbReference type="Proteomes" id="UP000319817"/>
    </source>
</evidence>
<sequence>MQFDRDLSTAAVRIRAGLNLAVLIGMLASGHCPTFAATAPETAATQPNIVFILTDDHRWDSYGASDNAGVRTPNLDRIASRGTRFENAFVTLAICSPSRAACLTGRYGSANGVTSVGKKPLNDGETTFAHALSSAGYATGVTGKWHLKTTPEECGFDFASTCWSNGPWYDRKFTVDGNQKVMPGFVDDVAADESSRFIDQATQAGKPFVLWFCTQVPHMDSKFTWPAKQEYLAKYNADKMPLPKTWNDDLAGKPEYLNASRNRTQAIKYGYEDPAAIRNHARDYYASVEQMDAAVGRLMNEVQRRGLSENTWYIFMGDNGWFLGEHGMTSKVLPYEESMRVPMAIAGPKTSARVSEELVMNIDLTATIYDLAGLPIPTSLHGRSLLPIVQGETPADWRTNFLYEAPTPQLGSQPLWAVRNARWKYVETQSGTASGNVFSELYDLRSDAIEEYNLAENPKHSATLNSLRTALVQLREAIANGDSRLVADNTVKPKLSGDPPKIPVAPPKPPRTDIHISGVYPHLTTYGVYSQNGAHYKQGHNECGIGAIVPWAGTLWMVNYAPHQPRGSEHKLFSIDPDLSQPMTVHPESVGGTPAGRMIHAESKQLLIGHHLIDENGKVRTIQPKDMPIRVTAIARHLTDPANMVYYIDMEGSIWEANVHTLAVKRLFKKPVPGWHSKGGYTSQGRLVISNNGELHVGDYKDVLVGGKAKTPEEGGVLAEFDGTNWKIVERRQFTEVTGPKGITGGSDGNDPIWTMGWDRRSVRLKVLDNGQWHTYLLPKAAYCNDASHGWYTEWPRIREITDGRWMMDMHGMFFDFPKTLSSTNTAGIKPIGSHLRYVPDFCDWNGNLVLATDETSIQGNNLAGQPQSNLWFGEYDDLKSWGPASGYGGPWIEDDVKAKRPSDPFLVAGFDQRMLHLAIGRIRPVANTLMRTTDRLPITNLPDELASLPRVTVPRGDWRDPAAGFAFTLSKPATVYLAVDGRGHSPLPPDWKLTNLTLNWSPNVKDKVFVREFPAGSVSIPSNIVEHNKGAFGMPHMAFVAIPKGFTNALKPIGTATVTNPPAKQATTQDNDSPVCVTLQVDQNGNGEWTDFDSIDVAPGTYLGKVLPADLDAVWLRLITDRDCVATAFLHQTTNQFVDGKSPENQALFAGLADVGQESLDGLVYPAKRNRNLRVITGDQRHFDFTKSDFHFEADDPDSELAKLLRVEPDFSVDEASVLLTHKGMQLRLPKGAAAYNKPLASGWPRASREVESERHLANIHGTFYEIPLVTNGAPPAWNLMRPVSSHSKQIADFCSWNGLLVLSGIRPDAKNDGHVFCDDAHNTGLWFGGIDDLWKLGKPIGNGGPWSNTNVKSGIPSDPYLMKGYDKKTVSMSHDHPNTATITLQIDLDGNGLWTDYKTFPVASDQTVQHEFADGFSACWVRAVSNTNTAVTVQFEYR</sequence>
<dbReference type="GO" id="GO:0004065">
    <property type="term" value="F:arylsulfatase activity"/>
    <property type="evidence" value="ECO:0007669"/>
    <property type="project" value="UniProtKB-EC"/>
</dbReference>
<evidence type="ECO:0000313" key="5">
    <source>
        <dbReference type="EMBL" id="QDT10929.1"/>
    </source>
</evidence>
<dbReference type="InterPro" id="IPR050738">
    <property type="entry name" value="Sulfatase"/>
</dbReference>
<dbReference type="Pfam" id="PF00884">
    <property type="entry name" value="Sulfatase"/>
    <property type="match status" value="1"/>
</dbReference>
<dbReference type="PANTHER" id="PTHR42693">
    <property type="entry name" value="ARYLSULFATASE FAMILY MEMBER"/>
    <property type="match status" value="1"/>
</dbReference>
<dbReference type="PANTHER" id="PTHR42693:SF53">
    <property type="entry name" value="ENDO-4-O-SULFATASE"/>
    <property type="match status" value="1"/>
</dbReference>
<dbReference type="InterPro" id="IPR017850">
    <property type="entry name" value="Alkaline_phosphatase_core_sf"/>
</dbReference>
<feature type="domain" description="Sulfatase N-terminal" evidence="4">
    <location>
        <begin position="47"/>
        <end position="373"/>
    </location>
</feature>
<name>A0A517NUY1_9BACT</name>
<dbReference type="RefSeq" id="WP_419190032.1">
    <property type="nucleotide sequence ID" value="NZ_CP036526.1"/>
</dbReference>
<dbReference type="SUPFAM" id="SSF53649">
    <property type="entry name" value="Alkaline phosphatase-like"/>
    <property type="match status" value="1"/>
</dbReference>
<gene>
    <name evidence="5" type="ORF">K239x_29220</name>
</gene>
<comment type="similarity">
    <text evidence="1">Belongs to the sulfatase family.</text>
</comment>
<evidence type="ECO:0000256" key="3">
    <source>
        <dbReference type="SAM" id="MobiDB-lite"/>
    </source>
</evidence>
<accession>A0A517NUY1</accession>
<protein>
    <submittedName>
        <fullName evidence="5">Arylsulfatase</fullName>
        <ecNumber evidence="5">3.1.6.1</ecNumber>
    </submittedName>
</protein>
<dbReference type="Proteomes" id="UP000319817">
    <property type="component" value="Chromosome"/>
</dbReference>
<dbReference type="InterPro" id="IPR000917">
    <property type="entry name" value="Sulfatase_N"/>
</dbReference>